<keyword evidence="1" id="KW-1133">Transmembrane helix</keyword>
<keyword evidence="1" id="KW-0812">Transmembrane</keyword>
<keyword evidence="1" id="KW-0472">Membrane</keyword>
<dbReference type="Proteomes" id="UP000499080">
    <property type="component" value="Unassembled WGS sequence"/>
</dbReference>
<evidence type="ECO:0000313" key="2">
    <source>
        <dbReference type="EMBL" id="GBN63401.1"/>
    </source>
</evidence>
<feature type="transmembrane region" description="Helical" evidence="1">
    <location>
        <begin position="127"/>
        <end position="150"/>
    </location>
</feature>
<dbReference type="AlphaFoldDB" id="A0A4Y2QJT9"/>
<evidence type="ECO:0008006" key="5">
    <source>
        <dbReference type="Google" id="ProtNLM"/>
    </source>
</evidence>
<organism evidence="3 4">
    <name type="scientific">Araneus ventricosus</name>
    <name type="common">Orbweaver spider</name>
    <name type="synonym">Epeira ventricosa</name>
    <dbReference type="NCBI Taxonomy" id="182803"/>
    <lineage>
        <taxon>Eukaryota</taxon>
        <taxon>Metazoa</taxon>
        <taxon>Ecdysozoa</taxon>
        <taxon>Arthropoda</taxon>
        <taxon>Chelicerata</taxon>
        <taxon>Arachnida</taxon>
        <taxon>Araneae</taxon>
        <taxon>Araneomorphae</taxon>
        <taxon>Entelegynae</taxon>
        <taxon>Araneoidea</taxon>
        <taxon>Araneidae</taxon>
        <taxon>Araneus</taxon>
    </lineage>
</organism>
<accession>A0A4Y2QJT9</accession>
<gene>
    <name evidence="3" type="ORF">AVEN_213996_1</name>
    <name evidence="2" type="ORF">AVEN_228188_1</name>
</gene>
<proteinExistence type="predicted"/>
<dbReference type="OrthoDB" id="5800391at2759"/>
<feature type="transmembrane region" description="Helical" evidence="1">
    <location>
        <begin position="92"/>
        <end position="115"/>
    </location>
</feature>
<sequence length="273" mass="31094">MVDIRMKIMVFKISLSDPVLWLLVLIFCFSQMSIMLPMNTFLAYYTILCRQLHLCIRQFTKDITAVPDSDYGKVLRDYISIRTFVSKIEDELSVFVFTASLYNACSMYFGMTVILHPEEFMSTIQSLSVGCLFIASSVAYLGLALSGSLVHEAASDLCLKAHEILSRKPEVNSFQQRFLSIVEKNLHVTVWKILPITRSFILATMGTVFTYCLLLDNIRTLKDIKLVSHPMVVGGDILLFTAFHHVTHEQFCGLLYDLMQSVATMYATYHNFS</sequence>
<evidence type="ECO:0000313" key="3">
    <source>
        <dbReference type="EMBL" id="GBN63558.1"/>
    </source>
</evidence>
<name>A0A4Y2QJT9_ARAVE</name>
<reference evidence="3 4" key="1">
    <citation type="journal article" date="2019" name="Sci. Rep.">
        <title>Orb-weaving spider Araneus ventricosus genome elucidates the spidroin gene catalogue.</title>
        <authorList>
            <person name="Kono N."/>
            <person name="Nakamura H."/>
            <person name="Ohtoshi R."/>
            <person name="Moran D.A.P."/>
            <person name="Shinohara A."/>
            <person name="Yoshida Y."/>
            <person name="Fujiwara M."/>
            <person name="Mori M."/>
            <person name="Tomita M."/>
            <person name="Arakawa K."/>
        </authorList>
    </citation>
    <scope>NUCLEOTIDE SEQUENCE [LARGE SCALE GENOMIC DNA]</scope>
</reference>
<dbReference type="EMBL" id="BGPR01014035">
    <property type="protein sequence ID" value="GBN63401.1"/>
    <property type="molecule type" value="Genomic_DNA"/>
</dbReference>
<dbReference type="EMBL" id="BGPR01014065">
    <property type="protein sequence ID" value="GBN63558.1"/>
    <property type="molecule type" value="Genomic_DNA"/>
</dbReference>
<comment type="caution">
    <text evidence="3">The sequence shown here is derived from an EMBL/GenBank/DDBJ whole genome shotgun (WGS) entry which is preliminary data.</text>
</comment>
<protein>
    <recommendedName>
        <fullName evidence="5">Gustatory receptor</fullName>
    </recommendedName>
</protein>
<evidence type="ECO:0000256" key="1">
    <source>
        <dbReference type="SAM" id="Phobius"/>
    </source>
</evidence>
<evidence type="ECO:0000313" key="4">
    <source>
        <dbReference type="Proteomes" id="UP000499080"/>
    </source>
</evidence>
<keyword evidence="4" id="KW-1185">Reference proteome</keyword>
<feature type="transmembrane region" description="Helical" evidence="1">
    <location>
        <begin position="196"/>
        <end position="215"/>
    </location>
</feature>
<feature type="transmembrane region" description="Helical" evidence="1">
    <location>
        <begin position="20"/>
        <end position="38"/>
    </location>
</feature>